<dbReference type="InterPro" id="IPR008947">
    <property type="entry name" value="PLipase_C/P1_nuclease_dom_sf"/>
</dbReference>
<evidence type="ECO:0000256" key="8">
    <source>
        <dbReference type="ARBA" id="ARBA00023157"/>
    </source>
</evidence>
<evidence type="ECO:0000313" key="11">
    <source>
        <dbReference type="Proteomes" id="UP000008021"/>
    </source>
</evidence>
<keyword evidence="9" id="KW-0325">Glycoprotein</keyword>
<dbReference type="SUPFAM" id="SSF48537">
    <property type="entry name" value="Phospholipase C/P1 nuclease"/>
    <property type="match status" value="1"/>
</dbReference>
<evidence type="ECO:0000256" key="2">
    <source>
        <dbReference type="ARBA" id="ARBA00009547"/>
    </source>
</evidence>
<evidence type="ECO:0000256" key="7">
    <source>
        <dbReference type="ARBA" id="ARBA00022801"/>
    </source>
</evidence>
<evidence type="ECO:0000256" key="6">
    <source>
        <dbReference type="ARBA" id="ARBA00022759"/>
    </source>
</evidence>
<protein>
    <recommendedName>
        <fullName evidence="3">Aspergillus nuclease S1</fullName>
        <ecNumber evidence="3">3.1.30.1</ecNumber>
    </recommendedName>
</protein>
<reference evidence="10" key="1">
    <citation type="submission" date="2015-04" db="UniProtKB">
        <authorList>
            <consortium name="EnsemblPlants"/>
        </authorList>
    </citation>
    <scope>IDENTIFICATION</scope>
</reference>
<dbReference type="GO" id="GO:0004521">
    <property type="term" value="F:RNA endonuclease activity"/>
    <property type="evidence" value="ECO:0007669"/>
    <property type="project" value="UniProtKB-ARBA"/>
</dbReference>
<keyword evidence="6" id="KW-0255">Endonuclease</keyword>
<keyword evidence="8" id="KW-1015">Disulfide bond</keyword>
<dbReference type="Proteomes" id="UP000008021">
    <property type="component" value="Chromosome 4"/>
</dbReference>
<dbReference type="GO" id="GO:0046872">
    <property type="term" value="F:metal ion binding"/>
    <property type="evidence" value="ECO:0007669"/>
    <property type="project" value="UniProtKB-KW"/>
</dbReference>
<evidence type="ECO:0000256" key="5">
    <source>
        <dbReference type="ARBA" id="ARBA00022723"/>
    </source>
</evidence>
<name>A0A0E0DJB6_9ORYZ</name>
<dbReference type="Gramene" id="OMERI04G23270.1">
    <property type="protein sequence ID" value="OMERI04G23270.1"/>
    <property type="gene ID" value="OMERI04G23270"/>
</dbReference>
<reference evidence="10" key="2">
    <citation type="submission" date="2018-05" db="EMBL/GenBank/DDBJ databases">
        <title>OmerRS3 (Oryza meridionalis Reference Sequence Version 3).</title>
        <authorList>
            <person name="Zhang J."/>
            <person name="Kudrna D."/>
            <person name="Lee S."/>
            <person name="Talag J."/>
            <person name="Welchert J."/>
            <person name="Wing R.A."/>
        </authorList>
    </citation>
    <scope>NUCLEOTIDE SEQUENCE [LARGE SCALE GENOMIC DNA]</scope>
    <source>
        <strain evidence="10">cv. OR44</strain>
    </source>
</reference>
<dbReference type="EC" id="3.1.30.1" evidence="3"/>
<keyword evidence="11" id="KW-1185">Reference proteome</keyword>
<dbReference type="Pfam" id="PF02265">
    <property type="entry name" value="S1-P1_nuclease"/>
    <property type="match status" value="1"/>
</dbReference>
<evidence type="ECO:0000256" key="1">
    <source>
        <dbReference type="ARBA" id="ARBA00000245"/>
    </source>
</evidence>
<dbReference type="PANTHER" id="PTHR33146">
    <property type="entry name" value="ENDONUCLEASE 4"/>
    <property type="match status" value="1"/>
</dbReference>
<sequence>MCVVGAINNYTNALEDSSSPYDPTESLMFLAHFVGDVHQPLHCGHVKDLGGNTIIVHWYTRKSNLHHVWDVNVIETALKEFYNEDVSTMIKAIKTNITDEWSNEEKQWETCRSRTKTCADKYAEESAKLACKAYEDDYFFAALPVVQKRIAQGGVRLAAILNRIFSGNKAEVKLQPKQSNRYIG</sequence>
<evidence type="ECO:0000256" key="3">
    <source>
        <dbReference type="ARBA" id="ARBA00012562"/>
    </source>
</evidence>
<dbReference type="HOGENOM" id="CLU_125178_0_0_1"/>
<keyword evidence="7" id="KW-0378">Hydrolase</keyword>
<evidence type="ECO:0000256" key="4">
    <source>
        <dbReference type="ARBA" id="ARBA00022722"/>
    </source>
</evidence>
<dbReference type="eggNOG" id="ENOG502QRXU">
    <property type="taxonomic scope" value="Eukaryota"/>
</dbReference>
<organism evidence="10">
    <name type="scientific">Oryza meridionalis</name>
    <dbReference type="NCBI Taxonomy" id="40149"/>
    <lineage>
        <taxon>Eukaryota</taxon>
        <taxon>Viridiplantae</taxon>
        <taxon>Streptophyta</taxon>
        <taxon>Embryophyta</taxon>
        <taxon>Tracheophyta</taxon>
        <taxon>Spermatophyta</taxon>
        <taxon>Magnoliopsida</taxon>
        <taxon>Liliopsida</taxon>
        <taxon>Poales</taxon>
        <taxon>Poaceae</taxon>
        <taxon>BOP clade</taxon>
        <taxon>Oryzoideae</taxon>
        <taxon>Oryzeae</taxon>
        <taxon>Oryzinae</taxon>
        <taxon>Oryza</taxon>
    </lineage>
</organism>
<dbReference type="InterPro" id="IPR003154">
    <property type="entry name" value="S1/P1nuclease"/>
</dbReference>
<evidence type="ECO:0000313" key="10">
    <source>
        <dbReference type="EnsemblPlants" id="OMERI04G23270.1"/>
    </source>
</evidence>
<keyword evidence="4" id="KW-0540">Nuclease</keyword>
<evidence type="ECO:0000256" key="9">
    <source>
        <dbReference type="ARBA" id="ARBA00023180"/>
    </source>
</evidence>
<dbReference type="Gene3D" id="1.10.575.10">
    <property type="entry name" value="P1 Nuclease"/>
    <property type="match status" value="1"/>
</dbReference>
<dbReference type="STRING" id="40149.A0A0E0DJB6"/>
<keyword evidence="5" id="KW-0479">Metal-binding</keyword>
<proteinExistence type="inferred from homology"/>
<dbReference type="GO" id="GO:0003676">
    <property type="term" value="F:nucleic acid binding"/>
    <property type="evidence" value="ECO:0007669"/>
    <property type="project" value="InterPro"/>
</dbReference>
<accession>A0A0E0DJB6</accession>
<dbReference type="PANTHER" id="PTHR33146:SF22">
    <property type="entry name" value="ASPERGILLUS NUCLEASE S1"/>
    <property type="match status" value="1"/>
</dbReference>
<comment type="catalytic activity">
    <reaction evidence="1">
        <text>Endonucleolytic cleavage to 5'-phosphomononucleotide and 5'-phosphooligonucleotide end-products.</text>
        <dbReference type="EC" id="3.1.30.1"/>
    </reaction>
</comment>
<comment type="similarity">
    <text evidence="2">Belongs to the nuclease type I family.</text>
</comment>
<dbReference type="GO" id="GO:0000014">
    <property type="term" value="F:single-stranded DNA endodeoxyribonuclease activity"/>
    <property type="evidence" value="ECO:0007669"/>
    <property type="project" value="UniProtKB-ARBA"/>
</dbReference>
<dbReference type="CDD" id="cd11010">
    <property type="entry name" value="S1-P1_nuclease"/>
    <property type="match status" value="1"/>
</dbReference>
<dbReference type="AlphaFoldDB" id="A0A0E0DJB6"/>
<dbReference type="EnsemblPlants" id="OMERI04G23270.1">
    <property type="protein sequence ID" value="OMERI04G23270.1"/>
    <property type="gene ID" value="OMERI04G23270"/>
</dbReference>
<dbReference type="GO" id="GO:0006308">
    <property type="term" value="P:DNA catabolic process"/>
    <property type="evidence" value="ECO:0007669"/>
    <property type="project" value="InterPro"/>
</dbReference>